<evidence type="ECO:0000256" key="4">
    <source>
        <dbReference type="ARBA" id="ARBA00022490"/>
    </source>
</evidence>
<evidence type="ECO:0000313" key="11">
    <source>
        <dbReference type="EMBL" id="ETV66415.1"/>
    </source>
</evidence>
<feature type="region of interest" description="Disordered" evidence="10">
    <location>
        <begin position="1"/>
        <end position="46"/>
    </location>
</feature>
<keyword evidence="7" id="KW-0206">Cytoskeleton</keyword>
<reference evidence="11" key="1">
    <citation type="submission" date="2013-12" db="EMBL/GenBank/DDBJ databases">
        <title>The Genome Sequence of Aphanomyces astaci APO3.</title>
        <authorList>
            <consortium name="The Broad Institute Genomics Platform"/>
            <person name="Russ C."/>
            <person name="Tyler B."/>
            <person name="van West P."/>
            <person name="Dieguez-Uribeondo J."/>
            <person name="Young S.K."/>
            <person name="Zeng Q."/>
            <person name="Gargeya S."/>
            <person name="Fitzgerald M."/>
            <person name="Abouelleil A."/>
            <person name="Alvarado L."/>
            <person name="Chapman S.B."/>
            <person name="Gainer-Dewar J."/>
            <person name="Goldberg J."/>
            <person name="Griggs A."/>
            <person name="Gujja S."/>
            <person name="Hansen M."/>
            <person name="Howarth C."/>
            <person name="Imamovic A."/>
            <person name="Ireland A."/>
            <person name="Larimer J."/>
            <person name="McCowan C."/>
            <person name="Murphy C."/>
            <person name="Pearson M."/>
            <person name="Poon T.W."/>
            <person name="Priest M."/>
            <person name="Roberts A."/>
            <person name="Saif S."/>
            <person name="Shea T."/>
            <person name="Sykes S."/>
            <person name="Wortman J."/>
            <person name="Nusbaum C."/>
            <person name="Birren B."/>
        </authorList>
    </citation>
    <scope>NUCLEOTIDE SEQUENCE [LARGE SCALE GENOMIC DNA]</scope>
    <source>
        <strain evidence="11">APO3</strain>
    </source>
</reference>
<dbReference type="GO" id="GO:0060271">
    <property type="term" value="P:cilium assembly"/>
    <property type="evidence" value="ECO:0007669"/>
    <property type="project" value="InterPro"/>
</dbReference>
<evidence type="ECO:0000256" key="1">
    <source>
        <dbReference type="ARBA" id="ARBA00004300"/>
    </source>
</evidence>
<feature type="coiled-coil region" evidence="9">
    <location>
        <begin position="284"/>
        <end position="339"/>
    </location>
</feature>
<dbReference type="InterPro" id="IPR037692">
    <property type="entry name" value="CEP70"/>
</dbReference>
<evidence type="ECO:0000256" key="8">
    <source>
        <dbReference type="ARBA" id="ARBA00025273"/>
    </source>
</evidence>
<sequence>MVASRLSTPSSSKSRRPSTASVVHDQGNDSNSTEASAVHPSTSSESAWRPLNSLLAQHGFSPVELVPTATGVLPKMDALYGVVHDLISQLERRGQIIQDLVLDSDINAKKQTKIETSLASSGKHVANVTDALERSQLEVQSLKTQLERASAKADSDQKAYKLQKTKLEQQLKMSEHRVKAKEALVDRLQVKLQQVTDKDAAAKSRTRHVFRDIHMREPRRTSAADVKALELIAMYEHDRDKMAGEIRSLQSQVQELCCDVRDKENVLLRQSSNGLPKNREDAFVERLEAARLEQEQSARKLRQQEALIQDKVAKIDADLRASKQVVADLRDENANLHLEVQSRPSIRDYKATQRRVMLLERQLHDQQVAVTHANTLDDLRQYMGTAELIYRDKQNAKLHLNRLSTLPKEACLEVMQDICRQLDLTDVTMIGPSVAKLISVVHAVPRMEKFIRDVCACVQPSAAIEKVVPTLTKWKQNLDQLESLQAYAAQINAALMKRTYENVEDSHTTDPLSPKRALHVIDELVAFESHFLQERQMYSIAMTNVEKQPDVLVHKMIQHFRHLFGVKTMDGVFPKINEVFLFVNEMNNALASIKEALNLPTTASVTSTLQDLRTALQQTPSTRPTNTSESYVVTSKSDVVGVAAVRQQHLTLTKLKQVLGAQSTDELVPRATRLMELLSLSSMQHP</sequence>
<dbReference type="VEuPathDB" id="FungiDB:H257_17190"/>
<protein>
    <recommendedName>
        <fullName evidence="3">Centrosomal protein of 70 kDa</fullName>
    </recommendedName>
</protein>
<evidence type="ECO:0000256" key="3">
    <source>
        <dbReference type="ARBA" id="ARBA00018408"/>
    </source>
</evidence>
<dbReference type="GeneID" id="20819186"/>
<dbReference type="RefSeq" id="XP_009844190.1">
    <property type="nucleotide sequence ID" value="XM_009845888.1"/>
</dbReference>
<dbReference type="OrthoDB" id="2020926at2759"/>
<evidence type="ECO:0000256" key="5">
    <source>
        <dbReference type="ARBA" id="ARBA00022803"/>
    </source>
</evidence>
<evidence type="ECO:0000256" key="2">
    <source>
        <dbReference type="ARBA" id="ARBA00011832"/>
    </source>
</evidence>
<evidence type="ECO:0000256" key="10">
    <source>
        <dbReference type="SAM" id="MobiDB-lite"/>
    </source>
</evidence>
<comment type="function">
    <text evidence="8">Plays a role in the organization of both preexisting and nascent microtubules in interphase cells. During mitosis, required for the organization and orientation of the mitotic spindle.</text>
</comment>
<comment type="subcellular location">
    <subcellularLocation>
        <location evidence="1">Cytoplasm</location>
        <location evidence="1">Cytoskeleton</location>
        <location evidence="1">Microtubule organizing center</location>
        <location evidence="1">Centrosome</location>
    </subcellularLocation>
</comment>
<keyword evidence="4" id="KW-0963">Cytoplasm</keyword>
<feature type="coiled-coil region" evidence="9">
    <location>
        <begin position="125"/>
        <end position="198"/>
    </location>
</feature>
<gene>
    <name evidence="11" type="ORF">H257_17190</name>
</gene>
<evidence type="ECO:0000256" key="7">
    <source>
        <dbReference type="ARBA" id="ARBA00023212"/>
    </source>
</evidence>
<organism evidence="11">
    <name type="scientific">Aphanomyces astaci</name>
    <name type="common">Crayfish plague agent</name>
    <dbReference type="NCBI Taxonomy" id="112090"/>
    <lineage>
        <taxon>Eukaryota</taxon>
        <taxon>Sar</taxon>
        <taxon>Stramenopiles</taxon>
        <taxon>Oomycota</taxon>
        <taxon>Saprolegniomycetes</taxon>
        <taxon>Saprolegniales</taxon>
        <taxon>Verrucalvaceae</taxon>
        <taxon>Aphanomyces</taxon>
    </lineage>
</organism>
<feature type="compositionally biased region" description="Polar residues" evidence="10">
    <location>
        <begin position="28"/>
        <end position="46"/>
    </location>
</feature>
<keyword evidence="6 9" id="KW-0175">Coiled coil</keyword>
<accession>W4FG47</accession>
<dbReference type="GO" id="GO:0070507">
    <property type="term" value="P:regulation of microtubule cytoskeleton organization"/>
    <property type="evidence" value="ECO:0007669"/>
    <property type="project" value="InterPro"/>
</dbReference>
<dbReference type="GO" id="GO:0043015">
    <property type="term" value="F:gamma-tubulin binding"/>
    <property type="evidence" value="ECO:0007669"/>
    <property type="project" value="InterPro"/>
</dbReference>
<keyword evidence="5" id="KW-0802">TPR repeat</keyword>
<evidence type="ECO:0000256" key="6">
    <source>
        <dbReference type="ARBA" id="ARBA00023054"/>
    </source>
</evidence>
<evidence type="ECO:0000256" key="9">
    <source>
        <dbReference type="SAM" id="Coils"/>
    </source>
</evidence>
<dbReference type="PANTHER" id="PTHR14594:SF1">
    <property type="entry name" value="CENTROSOMAL PROTEIN OF 70 KDA"/>
    <property type="match status" value="1"/>
</dbReference>
<comment type="subunit">
    <text evidence="2">Directly interacts with tubulin-gamma; this interaction determines centrosomal localization.</text>
</comment>
<dbReference type="EMBL" id="KI913212">
    <property type="protein sequence ID" value="ETV66415.1"/>
    <property type="molecule type" value="Genomic_DNA"/>
</dbReference>
<proteinExistence type="predicted"/>
<name>W4FG47_APHAT</name>
<dbReference type="AlphaFoldDB" id="W4FG47"/>
<dbReference type="PANTHER" id="PTHR14594">
    <property type="entry name" value="CENTROSOMAL PROTEIN OF 70 KDA"/>
    <property type="match status" value="1"/>
</dbReference>
<feature type="compositionally biased region" description="Low complexity" evidence="10">
    <location>
        <begin position="1"/>
        <end position="21"/>
    </location>
</feature>
<dbReference type="GO" id="GO:0005813">
    <property type="term" value="C:centrosome"/>
    <property type="evidence" value="ECO:0007669"/>
    <property type="project" value="UniProtKB-SubCell"/>
</dbReference>